<proteinExistence type="predicted"/>
<protein>
    <submittedName>
        <fullName evidence="1">Uncharacterized protein</fullName>
    </submittedName>
</protein>
<sequence length="234" mass="25844">MNLNQVTSAQQWFTFDPSTEDLLNGDGTEAACRTLLLSKLGQQHFCMLVDHFKPRTVQTVSPGAAYSAINKLIWKMLNRPSLEEAATLVAYTNFLVSTMGKAKRILPYLGWNGVWLSGYRSLKRVKMLKVTPEGGGLGKASPEWKVFADEFDDVFNGKSGAFNAYQATVPKMKVLEKNGRSLVAALEREYLVTLSSGGKRRSLREQPWVGDIVLVVELSTPPPGFGHSLDGSWS</sequence>
<dbReference type="Proteomes" id="UP000054653">
    <property type="component" value="Unassembled WGS sequence"/>
</dbReference>
<organism evidence="1 2">
    <name type="scientific">Trichinella britovi</name>
    <name type="common">Parasitic roundworm</name>
    <dbReference type="NCBI Taxonomy" id="45882"/>
    <lineage>
        <taxon>Eukaryota</taxon>
        <taxon>Metazoa</taxon>
        <taxon>Ecdysozoa</taxon>
        <taxon>Nematoda</taxon>
        <taxon>Enoplea</taxon>
        <taxon>Dorylaimia</taxon>
        <taxon>Trichinellida</taxon>
        <taxon>Trichinellidae</taxon>
        <taxon>Trichinella</taxon>
    </lineage>
</organism>
<evidence type="ECO:0000313" key="1">
    <source>
        <dbReference type="EMBL" id="KRY56728.1"/>
    </source>
</evidence>
<accession>A0A0V1D5N6</accession>
<keyword evidence="2" id="KW-1185">Reference proteome</keyword>
<comment type="caution">
    <text evidence="1">The sequence shown here is derived from an EMBL/GenBank/DDBJ whole genome shotgun (WGS) entry which is preliminary data.</text>
</comment>
<dbReference type="OrthoDB" id="5915527at2759"/>
<dbReference type="STRING" id="45882.A0A0V1D5N6"/>
<dbReference type="EMBL" id="JYDI01000039">
    <property type="protein sequence ID" value="KRY56728.1"/>
    <property type="molecule type" value="Genomic_DNA"/>
</dbReference>
<gene>
    <name evidence="1" type="ORF">T03_5278</name>
</gene>
<reference evidence="1 2" key="1">
    <citation type="submission" date="2015-01" db="EMBL/GenBank/DDBJ databases">
        <title>Evolution of Trichinella species and genotypes.</title>
        <authorList>
            <person name="Korhonen P.K."/>
            <person name="Edoardo P."/>
            <person name="Giuseppe L.R."/>
            <person name="Gasser R.B."/>
        </authorList>
    </citation>
    <scope>NUCLEOTIDE SEQUENCE [LARGE SCALE GENOMIC DNA]</scope>
    <source>
        <strain evidence="1">ISS120</strain>
    </source>
</reference>
<dbReference type="AlphaFoldDB" id="A0A0V1D5N6"/>
<evidence type="ECO:0000313" key="2">
    <source>
        <dbReference type="Proteomes" id="UP000054653"/>
    </source>
</evidence>
<name>A0A0V1D5N6_TRIBR</name>